<dbReference type="Proteomes" id="UP001107558">
    <property type="component" value="Unassembled WGS sequence"/>
</dbReference>
<name>A0A9J6B9C2_POLVA</name>
<evidence type="ECO:0000313" key="3">
    <source>
        <dbReference type="Proteomes" id="UP001107558"/>
    </source>
</evidence>
<sequence>MYKVVKNSQNQFYVVADRWIVENNNKKYSFYPPYKLLNKALSNKMRPDSSWTNELITEVSKSLEYAEAVAFMKKKVSHIDTSSENESEKRKNYNRKHPAEKVSTKFDFNQMFEQENSFYNNDNKKQANEIVNNSSGYDQIDPMKNNSDLDFADSEIQSKNLFESPNDSNEGKYVGAQVTEDMARKDSYVIIPSQIWETVVSAIGRIETKVDTLQTKNDEQFVSLIEQLKEFKRSSLNTMQQMTISQKPSKIKDREKLEQEEINLEAMNSEIYLKKVKDIASVLRKPSKAFSNEHGLVRGFMDIYFDENFLKTVGWTKVKGRIPFEKYKSHHKLIFDTCNMHTANLFNNIEAATNSITVYFKRLHENKKK</sequence>
<dbReference type="EMBL" id="JADBJN010000009">
    <property type="protein sequence ID" value="KAG5666263.1"/>
    <property type="molecule type" value="Genomic_DNA"/>
</dbReference>
<gene>
    <name evidence="2" type="ORF">PVAND_017792</name>
</gene>
<feature type="region of interest" description="Disordered" evidence="1">
    <location>
        <begin position="77"/>
        <end position="100"/>
    </location>
</feature>
<feature type="compositionally biased region" description="Basic and acidic residues" evidence="1">
    <location>
        <begin position="86"/>
        <end position="100"/>
    </location>
</feature>
<evidence type="ECO:0000256" key="1">
    <source>
        <dbReference type="SAM" id="MobiDB-lite"/>
    </source>
</evidence>
<protein>
    <recommendedName>
        <fullName evidence="4">DUF4806 domain-containing protein</fullName>
    </recommendedName>
</protein>
<evidence type="ECO:0008006" key="4">
    <source>
        <dbReference type="Google" id="ProtNLM"/>
    </source>
</evidence>
<keyword evidence="3" id="KW-1185">Reference proteome</keyword>
<dbReference type="OrthoDB" id="10610979at2759"/>
<proteinExistence type="predicted"/>
<dbReference type="AlphaFoldDB" id="A0A9J6B9C2"/>
<accession>A0A9J6B9C2</accession>
<organism evidence="2 3">
    <name type="scientific">Polypedilum vanderplanki</name>
    <name type="common">Sleeping chironomid midge</name>
    <dbReference type="NCBI Taxonomy" id="319348"/>
    <lineage>
        <taxon>Eukaryota</taxon>
        <taxon>Metazoa</taxon>
        <taxon>Ecdysozoa</taxon>
        <taxon>Arthropoda</taxon>
        <taxon>Hexapoda</taxon>
        <taxon>Insecta</taxon>
        <taxon>Pterygota</taxon>
        <taxon>Neoptera</taxon>
        <taxon>Endopterygota</taxon>
        <taxon>Diptera</taxon>
        <taxon>Nematocera</taxon>
        <taxon>Chironomoidea</taxon>
        <taxon>Chironomidae</taxon>
        <taxon>Chironominae</taxon>
        <taxon>Polypedilum</taxon>
        <taxon>Polypedilum</taxon>
    </lineage>
</organism>
<reference evidence="2" key="1">
    <citation type="submission" date="2021-03" db="EMBL/GenBank/DDBJ databases">
        <title>Chromosome level genome of the anhydrobiotic midge Polypedilum vanderplanki.</title>
        <authorList>
            <person name="Yoshida Y."/>
            <person name="Kikawada T."/>
            <person name="Gusev O."/>
        </authorList>
    </citation>
    <scope>NUCLEOTIDE SEQUENCE</scope>
    <source>
        <strain evidence="2">NIAS01</strain>
        <tissue evidence="2">Whole body or cell culture</tissue>
    </source>
</reference>
<comment type="caution">
    <text evidence="2">The sequence shown here is derived from an EMBL/GenBank/DDBJ whole genome shotgun (WGS) entry which is preliminary data.</text>
</comment>
<evidence type="ECO:0000313" key="2">
    <source>
        <dbReference type="EMBL" id="KAG5666263.1"/>
    </source>
</evidence>